<evidence type="ECO:0000313" key="3">
    <source>
        <dbReference type="Proteomes" id="UP000054632"/>
    </source>
</evidence>
<feature type="signal peptide" evidence="1">
    <location>
        <begin position="1"/>
        <end position="17"/>
    </location>
</feature>
<gene>
    <name evidence="2" type="ORF">T4A_10831</name>
</gene>
<proteinExistence type="predicted"/>
<keyword evidence="1" id="KW-0732">Signal</keyword>
<name>A0A0V1EEW7_TRIPS</name>
<reference evidence="2 3" key="1">
    <citation type="submission" date="2015-01" db="EMBL/GenBank/DDBJ databases">
        <title>Evolution of Trichinella species and genotypes.</title>
        <authorList>
            <person name="Korhonen P.K."/>
            <person name="Edoardo P."/>
            <person name="Giuseppe L.R."/>
            <person name="Gasser R.B."/>
        </authorList>
    </citation>
    <scope>NUCLEOTIDE SEQUENCE [LARGE SCALE GENOMIC DNA]</scope>
    <source>
        <strain evidence="2">ISS13</strain>
    </source>
</reference>
<protein>
    <submittedName>
        <fullName evidence="2">Uncharacterized protein</fullName>
    </submittedName>
</protein>
<dbReference type="EMBL" id="JYDR01000046">
    <property type="protein sequence ID" value="KRY72287.1"/>
    <property type="molecule type" value="Genomic_DNA"/>
</dbReference>
<organism evidence="2 3">
    <name type="scientific">Trichinella pseudospiralis</name>
    <name type="common">Parasitic roundworm</name>
    <dbReference type="NCBI Taxonomy" id="6337"/>
    <lineage>
        <taxon>Eukaryota</taxon>
        <taxon>Metazoa</taxon>
        <taxon>Ecdysozoa</taxon>
        <taxon>Nematoda</taxon>
        <taxon>Enoplea</taxon>
        <taxon>Dorylaimia</taxon>
        <taxon>Trichinellida</taxon>
        <taxon>Trichinellidae</taxon>
        <taxon>Trichinella</taxon>
    </lineage>
</organism>
<dbReference type="AlphaFoldDB" id="A0A0V1EEW7"/>
<dbReference type="Proteomes" id="UP000054632">
    <property type="component" value="Unassembled WGS sequence"/>
</dbReference>
<evidence type="ECO:0000256" key="1">
    <source>
        <dbReference type="SAM" id="SignalP"/>
    </source>
</evidence>
<feature type="chain" id="PRO_5006877283" evidence="1">
    <location>
        <begin position="18"/>
        <end position="139"/>
    </location>
</feature>
<accession>A0A0V1EEW7</accession>
<comment type="caution">
    <text evidence="2">The sequence shown here is derived from an EMBL/GenBank/DDBJ whole genome shotgun (WGS) entry which is preliminary data.</text>
</comment>
<sequence length="139" mass="16531">MHVNCITLLMWLMETDGSLVLFIHQILKKNKYVFLCFLFRDDLKFTVYCIHINQYETISILTIMPRHQHHITFIVTASLTLKHINVQAYFCNTKSRNSEDKSCFHLCNTMFITFQKIATFIIHLIAQFCLFVHNKELKI</sequence>
<evidence type="ECO:0000313" key="2">
    <source>
        <dbReference type="EMBL" id="KRY72287.1"/>
    </source>
</evidence>